<dbReference type="InterPro" id="IPR047589">
    <property type="entry name" value="DUF11_rpt"/>
</dbReference>
<keyword evidence="1" id="KW-0732">Signal</keyword>
<dbReference type="InterPro" id="IPR001434">
    <property type="entry name" value="OmcB-like_DUF11"/>
</dbReference>
<proteinExistence type="predicted"/>
<organism evidence="3 4">
    <name type="scientific">Nonomuraea typhae</name>
    <dbReference type="NCBI Taxonomy" id="2603600"/>
    <lineage>
        <taxon>Bacteria</taxon>
        <taxon>Bacillati</taxon>
        <taxon>Actinomycetota</taxon>
        <taxon>Actinomycetes</taxon>
        <taxon>Streptosporangiales</taxon>
        <taxon>Streptosporangiaceae</taxon>
        <taxon>Nonomuraea</taxon>
    </lineage>
</organism>
<evidence type="ECO:0000313" key="4">
    <source>
        <dbReference type="Proteomes" id="UP001612741"/>
    </source>
</evidence>
<dbReference type="InterPro" id="IPR013783">
    <property type="entry name" value="Ig-like_fold"/>
</dbReference>
<feature type="domain" description="DUF11" evidence="2">
    <location>
        <begin position="31"/>
        <end position="147"/>
    </location>
</feature>
<dbReference type="EMBL" id="JBITGY010000008">
    <property type="protein sequence ID" value="MFI6501354.1"/>
    <property type="molecule type" value="Genomic_DNA"/>
</dbReference>
<reference evidence="3 4" key="1">
    <citation type="submission" date="2024-10" db="EMBL/GenBank/DDBJ databases">
        <title>The Natural Products Discovery Center: Release of the First 8490 Sequenced Strains for Exploring Actinobacteria Biosynthetic Diversity.</title>
        <authorList>
            <person name="Kalkreuter E."/>
            <person name="Kautsar S.A."/>
            <person name="Yang D."/>
            <person name="Bader C.D."/>
            <person name="Teijaro C.N."/>
            <person name="Fluegel L."/>
            <person name="Davis C.M."/>
            <person name="Simpson J.R."/>
            <person name="Lauterbach L."/>
            <person name="Steele A.D."/>
            <person name="Gui C."/>
            <person name="Meng S."/>
            <person name="Li G."/>
            <person name="Viehrig K."/>
            <person name="Ye F."/>
            <person name="Su P."/>
            <person name="Kiefer A.F."/>
            <person name="Nichols A."/>
            <person name="Cepeda A.J."/>
            <person name="Yan W."/>
            <person name="Fan B."/>
            <person name="Jiang Y."/>
            <person name="Adhikari A."/>
            <person name="Zheng C.-J."/>
            <person name="Schuster L."/>
            <person name="Cowan T.M."/>
            <person name="Smanski M.J."/>
            <person name="Chevrette M.G."/>
            <person name="De Carvalho L.P.S."/>
            <person name="Shen B."/>
        </authorList>
    </citation>
    <scope>NUCLEOTIDE SEQUENCE [LARGE SCALE GENOMIC DNA]</scope>
    <source>
        <strain evidence="3 4">NPDC050545</strain>
    </source>
</reference>
<evidence type="ECO:0000313" key="3">
    <source>
        <dbReference type="EMBL" id="MFI6501354.1"/>
    </source>
</evidence>
<dbReference type="Pfam" id="PF01345">
    <property type="entry name" value="DUF11"/>
    <property type="match status" value="1"/>
</dbReference>
<dbReference type="Proteomes" id="UP001612741">
    <property type="component" value="Unassembled WGS sequence"/>
</dbReference>
<gene>
    <name evidence="3" type="ORF">ACIBG2_28525</name>
</gene>
<dbReference type="RefSeq" id="WP_397085866.1">
    <property type="nucleotide sequence ID" value="NZ_JBITGY010000008.1"/>
</dbReference>
<protein>
    <recommendedName>
        <fullName evidence="2">DUF11 domain-containing protein</fullName>
    </recommendedName>
</protein>
<evidence type="ECO:0000256" key="1">
    <source>
        <dbReference type="SAM" id="SignalP"/>
    </source>
</evidence>
<dbReference type="NCBIfam" id="TIGR01451">
    <property type="entry name" value="B_ant_repeat"/>
    <property type="match status" value="1"/>
</dbReference>
<name>A0ABW7YZK0_9ACTN</name>
<keyword evidence="4" id="KW-1185">Reference proteome</keyword>
<feature type="signal peptide" evidence="1">
    <location>
        <begin position="1"/>
        <end position="23"/>
    </location>
</feature>
<comment type="caution">
    <text evidence="3">The sequence shown here is derived from an EMBL/GenBank/DDBJ whole genome shotgun (WGS) entry which is preliminary data.</text>
</comment>
<accession>A0ABW7YZK0</accession>
<sequence>MRRKVFAGFMGVLVAGAPGAAHAGDGWGSADLSVRLSAEPAVAQPGHPIIYRAEVRNAGPGDAVLPVLTVTLPADVEIVSVDVATCRPGAVAHEVVCPSPADVLAGGRGGVTVTGIVRPGARGPLISRAALASEVRDENEGDNTHTLQTRVDEGADLSLRLSGRARGGGYALSALVRNQGPRMVRDARIFLRTGPARLVSAVGARCRGRVGYVSCKLRAVASGERLRVRLSLRAPDHPVKARANVYSSRFGDRRPADNRARMRIMG</sequence>
<dbReference type="Gene3D" id="2.60.40.10">
    <property type="entry name" value="Immunoglobulins"/>
    <property type="match status" value="1"/>
</dbReference>
<evidence type="ECO:0000259" key="2">
    <source>
        <dbReference type="Pfam" id="PF01345"/>
    </source>
</evidence>
<feature type="chain" id="PRO_5045380902" description="DUF11 domain-containing protein" evidence="1">
    <location>
        <begin position="24"/>
        <end position="266"/>
    </location>
</feature>